<comment type="subunit">
    <text evidence="9">Homodimer.</text>
</comment>
<evidence type="ECO:0000256" key="33">
    <source>
        <dbReference type="ARBA" id="ARBA00023160"/>
    </source>
</evidence>
<evidence type="ECO:0000256" key="12">
    <source>
        <dbReference type="ARBA" id="ARBA00020581"/>
    </source>
</evidence>
<dbReference type="InterPro" id="IPR000742">
    <property type="entry name" value="EGF"/>
</dbReference>
<comment type="subcellular location">
    <subcellularLocation>
        <location evidence="5">Endoplasmic reticulum membrane</location>
        <topology evidence="5">Peripheral membrane protein</topology>
    </subcellularLocation>
    <subcellularLocation>
        <location evidence="4">Microsome membrane</location>
        <topology evidence="4">Peripheral membrane protein</topology>
    </subcellularLocation>
    <subcellularLocation>
        <location evidence="3">Mitochondrion</location>
    </subcellularLocation>
</comment>
<dbReference type="STRING" id="885580.ENSFDAP00000003329"/>
<dbReference type="EC" id="1.14.99.1" evidence="10"/>
<evidence type="ECO:0000256" key="39">
    <source>
        <dbReference type="ARBA" id="ARBA00035976"/>
    </source>
</evidence>
<comment type="catalytic activity">
    <reaction evidence="41">
        <text>(9Z,12Z)-octadecadienoate + AH2 + O2 = (13S)-hydroxy-(9Z,11E)-octadecadienoate + A + H2O</text>
        <dbReference type="Rhea" id="RHEA:75451"/>
        <dbReference type="ChEBI" id="CHEBI:13193"/>
        <dbReference type="ChEBI" id="CHEBI:15377"/>
        <dbReference type="ChEBI" id="CHEBI:15379"/>
        <dbReference type="ChEBI" id="CHEBI:17499"/>
        <dbReference type="ChEBI" id="CHEBI:30245"/>
        <dbReference type="ChEBI" id="CHEBI:90850"/>
    </reaction>
    <physiologicalReaction direction="left-to-right" evidence="41">
        <dbReference type="Rhea" id="RHEA:75452"/>
    </physiologicalReaction>
</comment>
<evidence type="ECO:0000256" key="28">
    <source>
        <dbReference type="ARBA" id="ARBA00023004"/>
    </source>
</evidence>
<dbReference type="GO" id="GO:0020037">
    <property type="term" value="F:heme binding"/>
    <property type="evidence" value="ECO:0007669"/>
    <property type="project" value="InterPro"/>
</dbReference>
<feature type="binding site" description="axial binding residue" evidence="46">
    <location>
        <position position="695"/>
    </location>
    <ligand>
        <name>heme b</name>
        <dbReference type="ChEBI" id="CHEBI:60344"/>
    </ligand>
    <ligandPart>
        <name>Fe</name>
        <dbReference type="ChEBI" id="CHEBI:18248"/>
    </ligandPart>
</feature>
<dbReference type="Proteomes" id="UP000028990">
    <property type="component" value="Unassembled WGS sequence"/>
</dbReference>
<dbReference type="GO" id="GO:0019371">
    <property type="term" value="P:cyclooxygenase pathway"/>
    <property type="evidence" value="ECO:0007669"/>
    <property type="project" value="TreeGrafter"/>
</dbReference>
<evidence type="ECO:0000256" key="43">
    <source>
        <dbReference type="ARBA" id="ARBA00047673"/>
    </source>
</evidence>
<feature type="active site" description="Proton acceptor" evidence="45">
    <location>
        <position position="514"/>
    </location>
</feature>
<dbReference type="Gene3D" id="3.30.1360.40">
    <property type="match status" value="1"/>
</dbReference>
<keyword evidence="20" id="KW-0732">Signal</keyword>
<dbReference type="FunFam" id="2.10.25.10:FF:000235">
    <property type="entry name" value="Prostaglandin G/H synthase 2"/>
    <property type="match status" value="1"/>
</dbReference>
<evidence type="ECO:0000256" key="13">
    <source>
        <dbReference type="ARBA" id="ARBA00022501"/>
    </source>
</evidence>
<evidence type="ECO:0000256" key="11">
    <source>
        <dbReference type="ARBA" id="ARBA00020404"/>
    </source>
</evidence>
<proteinExistence type="inferred from homology"/>
<keyword evidence="21" id="KW-0256">Endoplasmic reticulum</keyword>
<evidence type="ECO:0000256" key="17">
    <source>
        <dbReference type="ARBA" id="ARBA00022585"/>
    </source>
</evidence>
<dbReference type="InterPro" id="IPR050783">
    <property type="entry name" value="Oxylipin_biosynth_metab"/>
</dbReference>
<evidence type="ECO:0000256" key="31">
    <source>
        <dbReference type="ARBA" id="ARBA00023136"/>
    </source>
</evidence>
<dbReference type="Pfam" id="PF03098">
    <property type="entry name" value="An_peroxidase"/>
    <property type="match status" value="1"/>
</dbReference>
<sequence length="907" mass="102556">MILQIQPNKHYPSYLGVLIRPVSEVALKTVGGRQPDHSQHMAYQAVPVCHFATKKAKAKGKGLSQTRVHINTALVEDIISLEEVDEEMKSLIEVLKDNFNKTLNIRTSPGSLDQITVVTADGKLALNQISQISMKSPQLILVNMASFPECTAAAIKAIRESGMNLNPEVEGTLIRVPIPKVTREHREMLVKLAKQSTNKVKDSLRRVRTDAMNKLKKSKDKTSEDTIRLIEKQAGGPLITSIRGTTACRRERDGQSVTTYLAAKNDGGGSYHKQKPCARHSASITSPALYSKGEALLSPTLGTCTRRPRGESLSLRFPLLLLLLPPPAVLPADPRAPALVNPCCYFPCQNQGVCVRFGRDHYQCDCTRTGYSGPNCTVPELWTWLRNSLRPSPAFFHFLLTHGRWFWEFINASFIRDTLMRVVLTVRSNLIPSPPTYNLAHDYISWESFSNVSYYTRILPSVPKDCPKPMGTKGKKQLPDAELLGRHFLLRRKFIPDPQGTNLMFAFFAQHFTHQFFKTSGKMGPGFTKALGHGVDLGHIYGDNLERQYHLRLFKDGKLKYQVLDGEMYPPSVKEAPVLMHYPRGIPLQKQMAVGQEVFGLLPGLMLYATLWLREHNRVCDLLKAEHPTWEDEQLFQTTRLILIGETIKIVIEEYVQQLSGYFLQLKFDPELLFRAQFQYRNRIAMEFNHLYHWHPLMPDSFRVGSQEYSYEQFLFNTSMLVDYGVEALVDAFSRQRAGRIGGGRNIDHHVLHVAVEVIKEAREMRLQPFNEYRKRFGMKPYTSFQELTGDKEMAAELEELYGDINALEFYPGLLLEKCLPNSIFGESMIEIGAPFSLKGLLGNPICSPEYWKPSTFGGEMGFSIVNTATLKKLVCLNTKTCPYVSFRVPSSSQDEGSAVERPSTEL</sequence>
<dbReference type="PROSITE" id="PS50292">
    <property type="entry name" value="PEROXIDASE_3"/>
    <property type="match status" value="1"/>
</dbReference>
<accession>A0A091CZG8</accession>
<comment type="similarity">
    <text evidence="7">Belongs to the RRF family.</text>
</comment>
<organism evidence="49 50">
    <name type="scientific">Fukomys damarensis</name>
    <name type="common">Damaraland mole rat</name>
    <name type="synonym">Cryptomys damarensis</name>
    <dbReference type="NCBI Taxonomy" id="885580"/>
    <lineage>
        <taxon>Eukaryota</taxon>
        <taxon>Metazoa</taxon>
        <taxon>Chordata</taxon>
        <taxon>Craniata</taxon>
        <taxon>Vertebrata</taxon>
        <taxon>Euteleostomi</taxon>
        <taxon>Mammalia</taxon>
        <taxon>Eutheria</taxon>
        <taxon>Euarchontoglires</taxon>
        <taxon>Glires</taxon>
        <taxon>Rodentia</taxon>
        <taxon>Hystricomorpha</taxon>
        <taxon>Bathyergidae</taxon>
        <taxon>Fukomys</taxon>
    </lineage>
</organism>
<dbReference type="InterPro" id="IPR019791">
    <property type="entry name" value="Haem_peroxidase_animal"/>
</dbReference>
<comment type="pathway">
    <text evidence="6">Lipid metabolism; prostaglandin biosynthesis.</text>
</comment>
<dbReference type="InterPro" id="IPR037120">
    <property type="entry name" value="Haem_peroxidase_sf_animal"/>
</dbReference>
<comment type="cofactor">
    <cofactor evidence="2">
        <name>heme b</name>
        <dbReference type="ChEBI" id="CHEBI:60344"/>
    </cofactor>
</comment>
<keyword evidence="30" id="KW-0496">Mitochondrion</keyword>
<evidence type="ECO:0000256" key="32">
    <source>
        <dbReference type="ARBA" id="ARBA00023157"/>
    </source>
</evidence>
<evidence type="ECO:0000256" key="1">
    <source>
        <dbReference type="ARBA" id="ARBA00000144"/>
    </source>
</evidence>
<gene>
    <name evidence="49" type="ORF">H920_14488</name>
</gene>
<comment type="catalytic activity">
    <reaction evidence="44">
        <text>prostaglandin G2 + AH2 = prostaglandin H2 + A + H2O</text>
        <dbReference type="Rhea" id="RHEA:42600"/>
        <dbReference type="ChEBI" id="CHEBI:13193"/>
        <dbReference type="ChEBI" id="CHEBI:15377"/>
        <dbReference type="ChEBI" id="CHEBI:17499"/>
        <dbReference type="ChEBI" id="CHEBI:57405"/>
        <dbReference type="ChEBI" id="CHEBI:82629"/>
    </reaction>
    <physiologicalReaction direction="left-to-right" evidence="44">
        <dbReference type="Rhea" id="RHEA:42601"/>
    </physiologicalReaction>
</comment>
<dbReference type="PRINTS" id="PR00457">
    <property type="entry name" value="ANPEROXIDASE"/>
</dbReference>
<evidence type="ECO:0000256" key="10">
    <source>
        <dbReference type="ARBA" id="ARBA00012440"/>
    </source>
</evidence>
<evidence type="ECO:0000256" key="6">
    <source>
        <dbReference type="ARBA" id="ARBA00004702"/>
    </source>
</evidence>
<dbReference type="Gene3D" id="1.10.132.20">
    <property type="entry name" value="Ribosome-recycling factor"/>
    <property type="match status" value="1"/>
</dbReference>
<keyword evidence="32" id="KW-1015">Disulfide bond</keyword>
<evidence type="ECO:0000256" key="35">
    <source>
        <dbReference type="ARBA" id="ARBA00031217"/>
    </source>
</evidence>
<evidence type="ECO:0000256" key="23">
    <source>
        <dbReference type="ARBA" id="ARBA00022848"/>
    </source>
</evidence>
<evidence type="ECO:0000256" key="15">
    <source>
        <dbReference type="ARBA" id="ARBA00022536"/>
    </source>
</evidence>
<keyword evidence="22" id="KW-0276">Fatty acid metabolism</keyword>
<evidence type="ECO:0000256" key="41">
    <source>
        <dbReference type="ARBA" id="ARBA00036358"/>
    </source>
</evidence>
<keyword evidence="17" id="KW-0643">Prostaglandin biosynthesis</keyword>
<dbReference type="Gene3D" id="1.10.640.10">
    <property type="entry name" value="Haem peroxidase domain superfamily, animal type"/>
    <property type="match status" value="1"/>
</dbReference>
<evidence type="ECO:0000256" key="14">
    <source>
        <dbReference type="ARBA" id="ARBA00022516"/>
    </source>
</evidence>
<keyword evidence="14" id="KW-0444">Lipid biosynthesis</keyword>
<evidence type="ECO:0000256" key="29">
    <source>
        <dbReference type="ARBA" id="ARBA00023098"/>
    </source>
</evidence>
<evidence type="ECO:0000256" key="5">
    <source>
        <dbReference type="ARBA" id="ARBA00004406"/>
    </source>
</evidence>
<comment type="catalytic activity">
    <reaction evidence="40">
        <text>(9Z,12Z)-octadecadienoate + AH2 + O2 = (9R)-hydroxy-(10E,12Z)-octadecadienoate + A + H2O</text>
        <dbReference type="Rhea" id="RHEA:75447"/>
        <dbReference type="ChEBI" id="CHEBI:13193"/>
        <dbReference type="ChEBI" id="CHEBI:15377"/>
        <dbReference type="ChEBI" id="CHEBI:15379"/>
        <dbReference type="ChEBI" id="CHEBI:17499"/>
        <dbReference type="ChEBI" id="CHEBI:30245"/>
        <dbReference type="ChEBI" id="CHEBI:77895"/>
    </reaction>
    <physiologicalReaction direction="left-to-right" evidence="40">
        <dbReference type="Rhea" id="RHEA:75448"/>
    </physiologicalReaction>
</comment>
<dbReference type="CDD" id="cd00054">
    <property type="entry name" value="EGF_CA"/>
    <property type="match status" value="1"/>
</dbReference>
<dbReference type="SUPFAM" id="SSF57196">
    <property type="entry name" value="EGF/Laminin"/>
    <property type="match status" value="1"/>
</dbReference>
<dbReference type="CDD" id="cd09816">
    <property type="entry name" value="prostaglandin_endoperoxide_synthase"/>
    <property type="match status" value="1"/>
</dbReference>
<dbReference type="AlphaFoldDB" id="A0A091CZG8"/>
<dbReference type="InterPro" id="IPR010255">
    <property type="entry name" value="Haem_peroxidase_sf"/>
</dbReference>
<dbReference type="GO" id="GO:0005789">
    <property type="term" value="C:endoplasmic reticulum membrane"/>
    <property type="evidence" value="ECO:0007669"/>
    <property type="project" value="UniProtKB-SubCell"/>
</dbReference>
<evidence type="ECO:0000256" key="4">
    <source>
        <dbReference type="ARBA" id="ARBA00004174"/>
    </source>
</evidence>
<evidence type="ECO:0000256" key="9">
    <source>
        <dbReference type="ARBA" id="ARBA00011738"/>
    </source>
</evidence>
<dbReference type="GO" id="GO:0046872">
    <property type="term" value="F:metal ion binding"/>
    <property type="evidence" value="ECO:0007669"/>
    <property type="project" value="UniProtKB-KW"/>
</dbReference>
<keyword evidence="25" id="KW-0809">Transit peptide</keyword>
<evidence type="ECO:0000256" key="40">
    <source>
        <dbReference type="ARBA" id="ARBA00036313"/>
    </source>
</evidence>
<evidence type="ECO:0000256" key="34">
    <source>
        <dbReference type="ARBA" id="ARBA00023180"/>
    </source>
</evidence>
<keyword evidence="27" id="KW-0560">Oxidoreductase</keyword>
<evidence type="ECO:0000256" key="22">
    <source>
        <dbReference type="ARBA" id="ARBA00022832"/>
    </source>
</evidence>
<evidence type="ECO:0000256" key="47">
    <source>
        <dbReference type="PROSITE-ProRule" id="PRU00076"/>
    </source>
</evidence>
<evidence type="ECO:0000256" key="3">
    <source>
        <dbReference type="ARBA" id="ARBA00004173"/>
    </source>
</evidence>
<dbReference type="GO" id="GO:0006979">
    <property type="term" value="P:response to oxidative stress"/>
    <property type="evidence" value="ECO:0007669"/>
    <property type="project" value="InterPro"/>
</dbReference>
<keyword evidence="24" id="KW-0648">Protein biosynthesis</keyword>
<dbReference type="GO" id="GO:0006412">
    <property type="term" value="P:translation"/>
    <property type="evidence" value="ECO:0007669"/>
    <property type="project" value="UniProtKB-KW"/>
</dbReference>
<keyword evidence="29" id="KW-0443">Lipid metabolism</keyword>
<dbReference type="UniPathway" id="UPA00662"/>
<keyword evidence="33" id="KW-0275">Fatty acid biosynthesis</keyword>
<dbReference type="SUPFAM" id="SSF48113">
    <property type="entry name" value="Heme-dependent peroxidases"/>
    <property type="match status" value="1"/>
</dbReference>
<evidence type="ECO:0000256" key="20">
    <source>
        <dbReference type="ARBA" id="ARBA00022729"/>
    </source>
</evidence>
<evidence type="ECO:0000256" key="16">
    <source>
        <dbReference type="ARBA" id="ARBA00022559"/>
    </source>
</evidence>
<dbReference type="EMBL" id="KN123644">
    <property type="protein sequence ID" value="KFO24137.1"/>
    <property type="molecule type" value="Genomic_DNA"/>
</dbReference>
<evidence type="ECO:0000256" key="18">
    <source>
        <dbReference type="ARBA" id="ARBA00022617"/>
    </source>
</evidence>
<feature type="active site" description="For cyclooxygenase activity" evidence="45">
    <location>
        <position position="692"/>
    </location>
</feature>
<evidence type="ECO:0000256" key="19">
    <source>
        <dbReference type="ARBA" id="ARBA00022723"/>
    </source>
</evidence>
<keyword evidence="50" id="KW-1185">Reference proteome</keyword>
<dbReference type="FunFam" id="3.30.1360.40:FF:000007">
    <property type="entry name" value="ribosome-recycling factor, mitochondrial isoform X1"/>
    <property type="match status" value="1"/>
</dbReference>
<evidence type="ECO:0000313" key="49">
    <source>
        <dbReference type="EMBL" id="KFO24137.1"/>
    </source>
</evidence>
<feature type="domain" description="EGF-like" evidence="48">
    <location>
        <begin position="339"/>
        <end position="377"/>
    </location>
</feature>
<evidence type="ECO:0000256" key="44">
    <source>
        <dbReference type="ARBA" id="ARBA00048310"/>
    </source>
</evidence>
<evidence type="ECO:0000256" key="8">
    <source>
        <dbReference type="ARBA" id="ARBA00008928"/>
    </source>
</evidence>
<dbReference type="InterPro" id="IPR023584">
    <property type="entry name" value="Ribosome_recyc_fac_dom"/>
</dbReference>
<evidence type="ECO:0000256" key="30">
    <source>
        <dbReference type="ARBA" id="ARBA00023128"/>
    </source>
</evidence>
<dbReference type="Pfam" id="PF01765">
    <property type="entry name" value="RRF"/>
    <property type="match status" value="1"/>
</dbReference>
<evidence type="ECO:0000256" key="24">
    <source>
        <dbReference type="ARBA" id="ARBA00022917"/>
    </source>
</evidence>
<keyword evidence="23" id="KW-0492">Microsome</keyword>
<dbReference type="PANTHER" id="PTHR11903:SF6">
    <property type="entry name" value="PROSTAGLANDIN G_H SYNTHASE 1"/>
    <property type="match status" value="1"/>
</dbReference>
<name>A0A091CZG8_FUKDA</name>
<dbReference type="FunFam" id="1.10.640.10:FF:000002">
    <property type="entry name" value="Prostaglandin G/H synthase 2"/>
    <property type="match status" value="1"/>
</dbReference>
<evidence type="ECO:0000256" key="36">
    <source>
        <dbReference type="ARBA" id="ARBA00031794"/>
    </source>
</evidence>
<evidence type="ECO:0000256" key="45">
    <source>
        <dbReference type="PIRSR" id="PIRSR619791-1"/>
    </source>
</evidence>
<evidence type="ECO:0000256" key="27">
    <source>
        <dbReference type="ARBA" id="ARBA00023002"/>
    </source>
</evidence>
<evidence type="ECO:0000256" key="21">
    <source>
        <dbReference type="ARBA" id="ARBA00022824"/>
    </source>
</evidence>
<dbReference type="InterPro" id="IPR036191">
    <property type="entry name" value="RRF_sf"/>
</dbReference>
<reference evidence="49 50" key="1">
    <citation type="submission" date="2013-11" db="EMBL/GenBank/DDBJ databases">
        <title>The Damaraland mole rat (Fukomys damarensis) genome and evolution of African mole rats.</title>
        <authorList>
            <person name="Gladyshev V.N."/>
            <person name="Fang X."/>
        </authorList>
    </citation>
    <scope>NUCLEOTIDE SEQUENCE [LARGE SCALE GENOMIC DNA]</scope>
    <source>
        <tissue evidence="49">Liver</tissue>
    </source>
</reference>
<evidence type="ECO:0000256" key="25">
    <source>
        <dbReference type="ARBA" id="ARBA00022946"/>
    </source>
</evidence>
<comment type="caution">
    <text evidence="47">Lacks conserved residue(s) required for the propagation of feature annotation.</text>
</comment>
<evidence type="ECO:0000256" key="46">
    <source>
        <dbReference type="PIRSR" id="PIRSR619791-2"/>
    </source>
</evidence>
<keyword evidence="26" id="KW-0223">Dioxygenase</keyword>
<keyword evidence="16" id="KW-0575">Peroxidase</keyword>
<keyword evidence="31" id="KW-0472">Membrane</keyword>
<keyword evidence="34" id="KW-0325">Glycoprotein</keyword>
<keyword evidence="28 46" id="KW-0408">Iron</keyword>
<dbReference type="PROSITE" id="PS50026">
    <property type="entry name" value="EGF_3"/>
    <property type="match status" value="1"/>
</dbReference>
<comment type="catalytic activity">
    <reaction evidence="42">
        <text>(9Z,12Z)-octadecadienoate + AH2 + O2 = (13R)-hydroxy-(9Z,11E)-octadecadienoate + A + H2O</text>
        <dbReference type="Rhea" id="RHEA:75455"/>
        <dbReference type="ChEBI" id="CHEBI:13193"/>
        <dbReference type="ChEBI" id="CHEBI:15377"/>
        <dbReference type="ChEBI" id="CHEBI:15379"/>
        <dbReference type="ChEBI" id="CHEBI:17499"/>
        <dbReference type="ChEBI" id="CHEBI:30245"/>
        <dbReference type="ChEBI" id="CHEBI:136655"/>
    </reaction>
    <physiologicalReaction direction="left-to-right" evidence="42">
        <dbReference type="Rhea" id="RHEA:75456"/>
    </physiologicalReaction>
</comment>
<dbReference type="Gene3D" id="2.10.25.10">
    <property type="entry name" value="Laminin"/>
    <property type="match status" value="1"/>
</dbReference>
<evidence type="ECO:0000256" key="38">
    <source>
        <dbReference type="ARBA" id="ARBA00033143"/>
    </source>
</evidence>
<dbReference type="SUPFAM" id="SSF55194">
    <property type="entry name" value="Ribosome recycling factor, RRF"/>
    <property type="match status" value="1"/>
</dbReference>
<keyword evidence="19 46" id="KW-0479">Metal-binding</keyword>
<evidence type="ECO:0000256" key="2">
    <source>
        <dbReference type="ARBA" id="ARBA00001970"/>
    </source>
</evidence>
<dbReference type="GO" id="GO:0043005">
    <property type="term" value="C:neuron projection"/>
    <property type="evidence" value="ECO:0007669"/>
    <property type="project" value="TreeGrafter"/>
</dbReference>
<keyword evidence="18 46" id="KW-0349">Heme</keyword>
<evidence type="ECO:0000256" key="26">
    <source>
        <dbReference type="ARBA" id="ARBA00022964"/>
    </source>
</evidence>
<protein>
    <recommendedName>
        <fullName evidence="11">Prostaglandin G/H synthase 1</fullName>
        <ecNumber evidence="10">1.14.99.1</ecNumber>
    </recommendedName>
    <alternativeName>
        <fullName evidence="35">Cyclooxygenase-1</fullName>
    </alternativeName>
    <alternativeName>
        <fullName evidence="36">Prostaglandin H2 synthase 1</fullName>
    </alternativeName>
    <alternativeName>
        <fullName evidence="38">Prostaglandin-endoperoxide synthase 1</fullName>
    </alternativeName>
    <alternativeName>
        <fullName evidence="12">Ribosome-recycling factor, mitochondrial</fullName>
    </alternativeName>
    <alternativeName>
        <fullName evidence="37">Ribosome-releasing factor, mitochondrial</fullName>
    </alternativeName>
</protein>
<evidence type="ECO:0000256" key="42">
    <source>
        <dbReference type="ARBA" id="ARBA00036409"/>
    </source>
</evidence>
<comment type="catalytic activity">
    <reaction evidence="43">
        <text>(5Z,8Z,11Z,14Z)-eicosatetraenoate + AH2 + 2 O2 = prostaglandin H2 + A + H2O</text>
        <dbReference type="Rhea" id="RHEA:23728"/>
        <dbReference type="ChEBI" id="CHEBI:13193"/>
        <dbReference type="ChEBI" id="CHEBI:15377"/>
        <dbReference type="ChEBI" id="CHEBI:15379"/>
        <dbReference type="ChEBI" id="CHEBI:17499"/>
        <dbReference type="ChEBI" id="CHEBI:32395"/>
        <dbReference type="ChEBI" id="CHEBI:57405"/>
        <dbReference type="EC" id="1.14.99.1"/>
    </reaction>
    <physiologicalReaction direction="left-to-right" evidence="43">
        <dbReference type="Rhea" id="RHEA:23729"/>
    </physiologicalReaction>
</comment>
<feature type="binding site" evidence="46">
    <location>
        <position position="427"/>
    </location>
    <ligand>
        <name>substrate</name>
    </ligand>
</feature>
<evidence type="ECO:0000256" key="7">
    <source>
        <dbReference type="ARBA" id="ARBA00005912"/>
    </source>
</evidence>
<evidence type="ECO:0000313" key="50">
    <source>
        <dbReference type="Proteomes" id="UP000028990"/>
    </source>
</evidence>
<dbReference type="GO" id="GO:0008015">
    <property type="term" value="P:blood circulation"/>
    <property type="evidence" value="ECO:0007669"/>
    <property type="project" value="UniProtKB-ARBA"/>
</dbReference>
<comment type="catalytic activity">
    <reaction evidence="39">
        <text>(9Z,12Z)-octadecadienoate + AH2 + O2 = (9S)-hydroxy-(10E,12Z)-octadecadienoate + A + H2O</text>
        <dbReference type="Rhea" id="RHEA:75459"/>
        <dbReference type="ChEBI" id="CHEBI:13193"/>
        <dbReference type="ChEBI" id="CHEBI:15377"/>
        <dbReference type="ChEBI" id="CHEBI:15379"/>
        <dbReference type="ChEBI" id="CHEBI:17499"/>
        <dbReference type="ChEBI" id="CHEBI:30245"/>
        <dbReference type="ChEBI" id="CHEBI:77852"/>
    </reaction>
    <physiologicalReaction direction="left-to-right" evidence="39">
        <dbReference type="Rhea" id="RHEA:75460"/>
    </physiologicalReaction>
</comment>
<dbReference type="GO" id="GO:0005739">
    <property type="term" value="C:mitochondrion"/>
    <property type="evidence" value="ECO:0007669"/>
    <property type="project" value="UniProtKB-SubCell"/>
</dbReference>
<comment type="catalytic activity">
    <reaction evidence="1">
        <text>(5Z,8Z,11Z,14Z)-eicosatetraenoate + 2 O2 = prostaglandin G2</text>
        <dbReference type="Rhea" id="RHEA:42596"/>
        <dbReference type="ChEBI" id="CHEBI:15379"/>
        <dbReference type="ChEBI" id="CHEBI:32395"/>
        <dbReference type="ChEBI" id="CHEBI:82629"/>
    </reaction>
    <physiologicalReaction direction="left-to-right" evidence="1">
        <dbReference type="Rhea" id="RHEA:42597"/>
    </physiologicalReaction>
</comment>
<evidence type="ECO:0000256" key="37">
    <source>
        <dbReference type="ARBA" id="ARBA00033107"/>
    </source>
</evidence>
<dbReference type="GO" id="GO:0016702">
    <property type="term" value="F:oxidoreductase activity, acting on single donors with incorporation of molecular oxygen, incorporation of two atoms of oxygen"/>
    <property type="evidence" value="ECO:0007669"/>
    <property type="project" value="TreeGrafter"/>
</dbReference>
<dbReference type="GO" id="GO:0004601">
    <property type="term" value="F:peroxidase activity"/>
    <property type="evidence" value="ECO:0007669"/>
    <property type="project" value="UniProtKB-KW"/>
</dbReference>
<dbReference type="PANTHER" id="PTHR11903">
    <property type="entry name" value="PROSTAGLANDIN G/H SYNTHASE"/>
    <property type="match status" value="1"/>
</dbReference>
<dbReference type="eggNOG" id="KOG2408">
    <property type="taxonomic scope" value="Eukaryota"/>
</dbReference>
<comment type="similarity">
    <text evidence="8">Belongs to the prostaglandin G/H synthase family.</text>
</comment>
<keyword evidence="13" id="KW-0644">Prostaglandin metabolism</keyword>
<keyword evidence="15 47" id="KW-0245">EGF-like domain</keyword>
<evidence type="ECO:0000259" key="48">
    <source>
        <dbReference type="PROSITE" id="PS50026"/>
    </source>
</evidence>
<dbReference type="GO" id="GO:0004666">
    <property type="term" value="F:prostaglandin-endoperoxide synthase activity"/>
    <property type="evidence" value="ECO:0007669"/>
    <property type="project" value="UniProtKB-EC"/>
</dbReference>